<evidence type="ECO:0000313" key="3">
    <source>
        <dbReference type="Proteomes" id="UP001204142"/>
    </source>
</evidence>
<dbReference type="InterPro" id="IPR045584">
    <property type="entry name" value="Pilin-like"/>
</dbReference>
<evidence type="ECO:0000256" key="1">
    <source>
        <dbReference type="ARBA" id="ARBA00005233"/>
    </source>
</evidence>
<keyword evidence="3" id="KW-1185">Reference proteome</keyword>
<evidence type="ECO:0000313" key="2">
    <source>
        <dbReference type="EMBL" id="MCQ8894847.1"/>
    </source>
</evidence>
<proteinExistence type="inferred from homology"/>
<dbReference type="Gene3D" id="3.30.700.10">
    <property type="entry name" value="Glycoprotein, Type 4 Pilin"/>
    <property type="match status" value="1"/>
</dbReference>
<dbReference type="EMBL" id="JANIGO010000001">
    <property type="protein sequence ID" value="MCQ8894847.1"/>
    <property type="molecule type" value="Genomic_DNA"/>
</dbReference>
<protein>
    <submittedName>
        <fullName evidence="2">Pilin</fullName>
    </submittedName>
</protein>
<dbReference type="Proteomes" id="UP001204142">
    <property type="component" value="Unassembled WGS sequence"/>
</dbReference>
<comment type="similarity">
    <text evidence="1">Belongs to the N-Me-Phe pilin family.</text>
</comment>
<accession>A0ABT1WDP2</accession>
<dbReference type="SUPFAM" id="SSF54523">
    <property type="entry name" value="Pili subunits"/>
    <property type="match status" value="1"/>
</dbReference>
<organism evidence="2 3">
    <name type="scientific">Limnobacter humi</name>
    <dbReference type="NCBI Taxonomy" id="1778671"/>
    <lineage>
        <taxon>Bacteria</taxon>
        <taxon>Pseudomonadati</taxon>
        <taxon>Pseudomonadota</taxon>
        <taxon>Betaproteobacteria</taxon>
        <taxon>Burkholderiales</taxon>
        <taxon>Burkholderiaceae</taxon>
        <taxon>Limnobacter</taxon>
    </lineage>
</organism>
<dbReference type="Pfam" id="PF00114">
    <property type="entry name" value="Pilin"/>
    <property type="match status" value="1"/>
</dbReference>
<reference evidence="2 3" key="1">
    <citation type="submission" date="2022-07" db="EMBL/GenBank/DDBJ databases">
        <authorList>
            <person name="Xamxidin M."/>
            <person name="Wu M."/>
        </authorList>
    </citation>
    <scope>NUCLEOTIDE SEQUENCE [LARGE SCALE GENOMIC DNA]</scope>
    <source>
        <strain evidence="2 3">NBRC 111650</strain>
    </source>
</reference>
<dbReference type="InterPro" id="IPR001082">
    <property type="entry name" value="Pilin"/>
</dbReference>
<comment type="caution">
    <text evidence="2">The sequence shown here is derived from an EMBL/GenBank/DDBJ whole genome shotgun (WGS) entry which is preliminary data.</text>
</comment>
<sequence length="137" mass="14196">MPAFANYLARGRISEAINYAQGCKTGFLEYYATNGAFPTTNSQANCPSITTPNVQGVTVGNRGIVVQLSTGNTIPAAVRGQYIYIQPLNNANPPALASNGQTIVSWACSLGASGTGNAAATAQALDFVPAICRNQPK</sequence>
<gene>
    <name evidence="2" type="ORF">NQT62_00140</name>
</gene>
<name>A0ABT1WDP2_9BURK</name>